<evidence type="ECO:0000313" key="1">
    <source>
        <dbReference type="EMBL" id="CAD5236263.1"/>
    </source>
</evidence>
<keyword evidence="2" id="KW-1185">Reference proteome</keyword>
<reference evidence="1 2" key="1">
    <citation type="submission" date="2020-09" db="EMBL/GenBank/DDBJ databases">
        <authorList>
            <person name="Jameson E."/>
        </authorList>
    </citation>
    <scope>NUCLEOTIDE SEQUENCE [LARGE SCALE GENOMIC DNA]</scope>
</reference>
<accession>A0A7R8MJP9</accession>
<dbReference type="Proteomes" id="UP000596247">
    <property type="component" value="Chromosome"/>
</dbReference>
<dbReference type="EMBL" id="LR881104">
    <property type="protein sequence ID" value="CAD5236263.1"/>
    <property type="molecule type" value="Genomic_DNA"/>
</dbReference>
<protein>
    <submittedName>
        <fullName evidence="1">Uncharacterized protein</fullName>
    </submittedName>
</protein>
<evidence type="ECO:0000313" key="2">
    <source>
        <dbReference type="Proteomes" id="UP000596247"/>
    </source>
</evidence>
<sequence>MTESVFVGKPRQLLPSNYTRDLINGDCITWWRDDPYRISLAKRNDGRPGFRASTEFDGWIDTITYDEVGFFVKEDGVIRFARVSHADLECGDLHAQAMVEIWNVCSGKKYELVGEGIGWAACKRNRNDVPPGVDLKEVCRFYYLDENLNPIP</sequence>
<gene>
    <name evidence="1" type="ORF">LLCLJKAH_00274</name>
</gene>
<proteinExistence type="predicted"/>
<organism evidence="1 2">
    <name type="scientific">Klebsiella phage vB_KvM-Eowyn</name>
    <dbReference type="NCBI Taxonomy" id="2762819"/>
    <lineage>
        <taxon>Viruses</taxon>
        <taxon>Duplodnaviria</taxon>
        <taxon>Heunggongvirae</taxon>
        <taxon>Uroviricota</taxon>
        <taxon>Caudoviricetes</taxon>
        <taxon>Chimalliviridae</taxon>
        <taxon>Eowynvirus</taxon>
        <taxon>Eowynvirus eowyn</taxon>
    </lineage>
</organism>
<name>A0A7R8MJP9_9CAUD</name>